<evidence type="ECO:0000256" key="1">
    <source>
        <dbReference type="ARBA" id="ARBA00022723"/>
    </source>
</evidence>
<reference evidence="5 6" key="1">
    <citation type="journal article" date="2025" name="Anaerobe">
        <title>Description of Anaerococcus kampingiae sp. nov., Anaerococcus groningensis sp. nov., Anaerococcus martiniensis sp. nov., and Anaerococcus cruorum sp. nov., isolated from human clinical specimens.</title>
        <authorList>
            <person name="Boiten K.E."/>
            <person name="Meijer J."/>
            <person name="van Wezel E.M."/>
            <person name="Veloo A.C.M."/>
        </authorList>
    </citation>
    <scope>NUCLEOTIDE SEQUENCE [LARGE SCALE GENOMIC DNA]</scope>
    <source>
        <strain evidence="5 6">ENR0874</strain>
    </source>
</reference>
<dbReference type="PROSITE" id="PS00198">
    <property type="entry name" value="4FE4S_FER_1"/>
    <property type="match status" value="1"/>
</dbReference>
<evidence type="ECO:0000256" key="2">
    <source>
        <dbReference type="ARBA" id="ARBA00023004"/>
    </source>
</evidence>
<dbReference type="InterPro" id="IPR028261">
    <property type="entry name" value="DPD_II"/>
</dbReference>
<dbReference type="RefSeq" id="WP_410035313.1">
    <property type="nucleotide sequence ID" value="NZ_JBGMEF010000015.1"/>
</dbReference>
<dbReference type="Proteomes" id="UP001637994">
    <property type="component" value="Unassembled WGS sequence"/>
</dbReference>
<organism evidence="5 6">
    <name type="scientific">Anaerococcus kampingae</name>
    <dbReference type="NCBI Taxonomy" id="3115614"/>
    <lineage>
        <taxon>Bacteria</taxon>
        <taxon>Bacillati</taxon>
        <taxon>Bacillota</taxon>
        <taxon>Tissierellia</taxon>
        <taxon>Tissierellales</taxon>
        <taxon>Peptoniphilaceae</taxon>
        <taxon>Anaerococcus</taxon>
    </lineage>
</organism>
<feature type="domain" description="4Fe-4S ferredoxin-type" evidence="4">
    <location>
        <begin position="760"/>
        <end position="790"/>
    </location>
</feature>
<evidence type="ECO:0000256" key="3">
    <source>
        <dbReference type="ARBA" id="ARBA00023014"/>
    </source>
</evidence>
<dbReference type="Gene3D" id="3.50.50.60">
    <property type="entry name" value="FAD/NAD(P)-binding domain"/>
    <property type="match status" value="1"/>
</dbReference>
<dbReference type="InterPro" id="IPR017900">
    <property type="entry name" value="4Fe4S_Fe_S_CS"/>
</dbReference>
<keyword evidence="1" id="KW-0479">Metal-binding</keyword>
<dbReference type="InterPro" id="IPR023753">
    <property type="entry name" value="FAD/NAD-binding_dom"/>
</dbReference>
<dbReference type="InterPro" id="IPR051394">
    <property type="entry name" value="Glutamate_Synthase"/>
</dbReference>
<evidence type="ECO:0000313" key="5">
    <source>
        <dbReference type="EMBL" id="MFO3666721.1"/>
    </source>
</evidence>
<dbReference type="Pfam" id="PF14691">
    <property type="entry name" value="Fer4_20"/>
    <property type="match status" value="1"/>
</dbReference>
<dbReference type="PANTHER" id="PTHR43100">
    <property type="entry name" value="GLUTAMATE SYNTHASE [NADPH] SMALL CHAIN"/>
    <property type="match status" value="1"/>
</dbReference>
<dbReference type="PRINTS" id="PR00368">
    <property type="entry name" value="FADPNR"/>
</dbReference>
<dbReference type="SUPFAM" id="SSF51905">
    <property type="entry name" value="FAD/NAD(P)-binding domain"/>
    <property type="match status" value="1"/>
</dbReference>
<dbReference type="EMBL" id="JBGMEF010000015">
    <property type="protein sequence ID" value="MFO3666721.1"/>
    <property type="molecule type" value="Genomic_DNA"/>
</dbReference>
<dbReference type="InterPro" id="IPR017896">
    <property type="entry name" value="4Fe4S_Fe-S-bd"/>
</dbReference>
<dbReference type="Pfam" id="PF07992">
    <property type="entry name" value="Pyr_redox_2"/>
    <property type="match status" value="1"/>
</dbReference>
<gene>
    <name evidence="5" type="ORF">ACCQ42_02920</name>
</gene>
<accession>A0ABW9MD14</accession>
<dbReference type="SUPFAM" id="SSF46548">
    <property type="entry name" value="alpha-helical ferredoxin"/>
    <property type="match status" value="2"/>
</dbReference>
<evidence type="ECO:0000313" key="6">
    <source>
        <dbReference type="Proteomes" id="UP001637994"/>
    </source>
</evidence>
<sequence length="854" mass="96099">MSEYMRLIEFPKLIEWALEEYKNEESVFSISKEKFYKNTSGKSLKTVFGDELGSAVGPAAGPHTQLAQNLIASYLAGGRYMELKTCQIMDGEELMAAIPKPCINSEDEAYNCEWSTELKIEDAAAEYIKAEIAIRVLAKEFGIADKKDFVLNMSVGYNLEGIKSPKVDNFINSLMDASETPVFKDAIAYLKENIDKFENVNLEDIEAIDGKVCNSMTLSTMHGTPAGEIEEIAAYLIKDKGLNTFVKCNPTLVGYDYAREILNKLGYKYIDFDKAQFDHDLGFDESIEIFTRLLELGKDNNLVFGCKLSNTFPVIQKRGELPSDDMYMSGRALLPLTISAAYKLSKAFDGKLPMSYCGGADGLNIKEIFEIFNQPITVSTTLLKPGGYYRLKELAEETEELLGRDYQGIDNKKLKGLVDKLDSIDLYKKNPKQRLRARNWQSDLPLVDCYLAPCKEDGCPLGQQVSAYLHYAELGDYKKAMEIIAIDNTAPSILATTCYEFCKKACTRVDYEAGINIRDVKKEVVDAYYDTYIENLKSSHIKTENKAIIIGGGPAGLAVGIFLRRNGLEAKVLEKSDKLYGYANELVSEEVIEKDIRLLEKVGVAYELNNDQAIDIAKLKEEYKYLIIATGSKSNIDNLKDQGVSIDKKINLLDTKESNIENVYFAGDITKGRKSIVNAIADAKTIAKDILKKENLENDFIEVSYEKPLDQIIKRRGYLELPKEKDAARCLSCDNICEICTEVCPNRANVAIFVDGFKNKRQTIHLDGLCNECGNCESFCPHKGAPYKDKFTVFKEKMDFDMSEQIGILKISDDKYLIRLANKNVIEAKIDDPRIDETFVKIIKALEARYSYYL</sequence>
<evidence type="ECO:0000259" key="4">
    <source>
        <dbReference type="PROSITE" id="PS51379"/>
    </source>
</evidence>
<keyword evidence="2" id="KW-0408">Iron</keyword>
<name>A0ABW9MD14_9FIRM</name>
<proteinExistence type="predicted"/>
<dbReference type="Gene3D" id="1.10.1060.10">
    <property type="entry name" value="Alpha-helical ferredoxin"/>
    <property type="match status" value="1"/>
</dbReference>
<protein>
    <submittedName>
        <fullName evidence="5">FAD-dependent oxidoreductase</fullName>
    </submittedName>
</protein>
<dbReference type="InterPro" id="IPR036188">
    <property type="entry name" value="FAD/NAD-bd_sf"/>
</dbReference>
<keyword evidence="3" id="KW-0411">Iron-sulfur</keyword>
<keyword evidence="6" id="KW-1185">Reference proteome</keyword>
<dbReference type="PROSITE" id="PS51379">
    <property type="entry name" value="4FE4S_FER_2"/>
    <property type="match status" value="1"/>
</dbReference>
<dbReference type="SUPFAM" id="SSF51395">
    <property type="entry name" value="FMN-linked oxidoreductases"/>
    <property type="match status" value="1"/>
</dbReference>
<comment type="caution">
    <text evidence="5">The sequence shown here is derived from an EMBL/GenBank/DDBJ whole genome shotgun (WGS) entry which is preliminary data.</text>
</comment>
<dbReference type="InterPro" id="IPR009051">
    <property type="entry name" value="Helical_ferredxn"/>
</dbReference>